<dbReference type="PANTHER" id="PTHR32071">
    <property type="entry name" value="TRANSCRIPTIONAL REGULATORY PROTEIN"/>
    <property type="match status" value="1"/>
</dbReference>
<dbReference type="Pfam" id="PF00158">
    <property type="entry name" value="Sigma54_activat"/>
    <property type="match status" value="1"/>
</dbReference>
<dbReference type="Gene3D" id="3.40.50.300">
    <property type="entry name" value="P-loop containing nucleotide triphosphate hydrolases"/>
    <property type="match status" value="1"/>
</dbReference>
<dbReference type="InterPro" id="IPR058031">
    <property type="entry name" value="AAA_lid_NorR"/>
</dbReference>
<dbReference type="GO" id="GO:0043565">
    <property type="term" value="F:sequence-specific DNA binding"/>
    <property type="evidence" value="ECO:0007669"/>
    <property type="project" value="InterPro"/>
</dbReference>
<evidence type="ECO:0000256" key="4">
    <source>
        <dbReference type="ARBA" id="ARBA00023012"/>
    </source>
</evidence>
<dbReference type="PROSITE" id="PS00676">
    <property type="entry name" value="SIGMA54_INTERACT_2"/>
    <property type="match status" value="1"/>
</dbReference>
<dbReference type="InterPro" id="IPR009057">
    <property type="entry name" value="Homeodomain-like_sf"/>
</dbReference>
<dbReference type="GO" id="GO:0006355">
    <property type="term" value="P:regulation of DNA-templated transcription"/>
    <property type="evidence" value="ECO:0007669"/>
    <property type="project" value="InterPro"/>
</dbReference>
<dbReference type="GO" id="GO:0000160">
    <property type="term" value="P:phosphorelay signal transduction system"/>
    <property type="evidence" value="ECO:0007669"/>
    <property type="project" value="UniProtKB-KW"/>
</dbReference>
<name>D4ZII8_SHEVD</name>
<dbReference type="Pfam" id="PF25601">
    <property type="entry name" value="AAA_lid_14"/>
    <property type="match status" value="1"/>
</dbReference>
<dbReference type="RefSeq" id="WP_013050795.1">
    <property type="nucleotide sequence ID" value="NC_014012.1"/>
</dbReference>
<dbReference type="InterPro" id="IPR025944">
    <property type="entry name" value="Sigma_54_int_dom_CS"/>
</dbReference>
<dbReference type="PROSITE" id="PS00688">
    <property type="entry name" value="SIGMA54_INTERACT_3"/>
    <property type="match status" value="1"/>
</dbReference>
<dbReference type="PANTHER" id="PTHR32071:SF117">
    <property type="entry name" value="PTS-DEPENDENT DIHYDROXYACETONE KINASE OPERON REGULATORY PROTEIN-RELATED"/>
    <property type="match status" value="1"/>
</dbReference>
<dbReference type="HOGENOM" id="CLU_000445_0_6_6"/>
<dbReference type="CDD" id="cd17572">
    <property type="entry name" value="REC_NtrC1-like"/>
    <property type="match status" value="1"/>
</dbReference>
<dbReference type="AlphaFoldDB" id="D4ZII8"/>
<dbReference type="SUPFAM" id="SSF52172">
    <property type="entry name" value="CheY-like"/>
    <property type="match status" value="1"/>
</dbReference>
<evidence type="ECO:0000256" key="1">
    <source>
        <dbReference type="ARBA" id="ARBA00022553"/>
    </source>
</evidence>
<dbReference type="OrthoDB" id="9804019at2"/>
<evidence type="ECO:0000313" key="13">
    <source>
        <dbReference type="Proteomes" id="UP000002350"/>
    </source>
</evidence>
<dbReference type="FunFam" id="3.40.50.2300:FF:000018">
    <property type="entry name" value="DNA-binding transcriptional regulator NtrC"/>
    <property type="match status" value="1"/>
</dbReference>
<dbReference type="Pfam" id="PF00072">
    <property type="entry name" value="Response_reg"/>
    <property type="match status" value="1"/>
</dbReference>
<evidence type="ECO:0000256" key="5">
    <source>
        <dbReference type="ARBA" id="ARBA00023015"/>
    </source>
</evidence>
<feature type="compositionally biased region" description="Polar residues" evidence="9">
    <location>
        <begin position="416"/>
        <end position="428"/>
    </location>
</feature>
<dbReference type="InterPro" id="IPR002197">
    <property type="entry name" value="HTH_Fis"/>
</dbReference>
<protein>
    <submittedName>
        <fullName evidence="12">LuxO repressor protein</fullName>
    </submittedName>
</protein>
<dbReference type="PROSITE" id="PS50045">
    <property type="entry name" value="SIGMA54_INTERACT_4"/>
    <property type="match status" value="1"/>
</dbReference>
<keyword evidence="6" id="KW-0238">DNA-binding</keyword>
<evidence type="ECO:0000256" key="7">
    <source>
        <dbReference type="ARBA" id="ARBA00023163"/>
    </source>
</evidence>
<dbReference type="InterPro" id="IPR003593">
    <property type="entry name" value="AAA+_ATPase"/>
</dbReference>
<dbReference type="Gene3D" id="3.40.50.2300">
    <property type="match status" value="1"/>
</dbReference>
<evidence type="ECO:0000256" key="8">
    <source>
        <dbReference type="PROSITE-ProRule" id="PRU00169"/>
    </source>
</evidence>
<dbReference type="PROSITE" id="PS50110">
    <property type="entry name" value="RESPONSE_REGULATORY"/>
    <property type="match status" value="1"/>
</dbReference>
<evidence type="ECO:0000256" key="3">
    <source>
        <dbReference type="ARBA" id="ARBA00022840"/>
    </source>
</evidence>
<keyword evidence="3" id="KW-0067">ATP-binding</keyword>
<dbReference type="InterPro" id="IPR002078">
    <property type="entry name" value="Sigma_54_int"/>
</dbReference>
<evidence type="ECO:0000259" key="10">
    <source>
        <dbReference type="PROSITE" id="PS50045"/>
    </source>
</evidence>
<feature type="region of interest" description="Disordered" evidence="9">
    <location>
        <begin position="412"/>
        <end position="442"/>
    </location>
</feature>
<dbReference type="FunFam" id="3.40.50.300:FF:000006">
    <property type="entry name" value="DNA-binding transcriptional regulator NtrC"/>
    <property type="match status" value="1"/>
</dbReference>
<reference evidence="13" key="1">
    <citation type="journal article" date="2010" name="Mol. Biosyst.">
        <title>Complete genome sequence and comparative analysis of Shewanella violacea, a psychrophilic and piezophilic bacterium from deep sea floor sediments.</title>
        <authorList>
            <person name="Aono E."/>
            <person name="Baba T."/>
            <person name="Ara T."/>
            <person name="Nishi T."/>
            <person name="Nakamichi T."/>
            <person name="Inamoto E."/>
            <person name="Toyonaga H."/>
            <person name="Hasegawa M."/>
            <person name="Takai Y."/>
            <person name="Okumura Y."/>
            <person name="Baba M."/>
            <person name="Tomita M."/>
            <person name="Kato C."/>
            <person name="Oshima T."/>
            <person name="Nakasone K."/>
            <person name="Mori H."/>
        </authorList>
    </citation>
    <scope>NUCLEOTIDE SEQUENCE [LARGE SCALE GENOMIC DNA]</scope>
    <source>
        <strain evidence="13">JCM 10179 / CIP 106290 / LMG 19151 / DSS12</strain>
    </source>
</reference>
<keyword evidence="5" id="KW-0805">Transcription regulation</keyword>
<dbReference type="SUPFAM" id="SSF52540">
    <property type="entry name" value="P-loop containing nucleoside triphosphate hydrolases"/>
    <property type="match status" value="1"/>
</dbReference>
<organism evidence="12 13">
    <name type="scientific">Shewanella violacea (strain JCM 10179 / CIP 106290 / LMG 19151 / DSS12)</name>
    <dbReference type="NCBI Taxonomy" id="637905"/>
    <lineage>
        <taxon>Bacteria</taxon>
        <taxon>Pseudomonadati</taxon>
        <taxon>Pseudomonadota</taxon>
        <taxon>Gammaproteobacteria</taxon>
        <taxon>Alteromonadales</taxon>
        <taxon>Shewanellaceae</taxon>
        <taxon>Shewanella</taxon>
    </lineage>
</organism>
<gene>
    <name evidence="12" type="primary">luxO</name>
    <name evidence="12" type="ordered locus">SVI_1516</name>
</gene>
<evidence type="ECO:0000313" key="12">
    <source>
        <dbReference type="EMBL" id="BAJ01487.1"/>
    </source>
</evidence>
<dbReference type="SMART" id="SM00448">
    <property type="entry name" value="REC"/>
    <property type="match status" value="1"/>
</dbReference>
<dbReference type="InterPro" id="IPR027417">
    <property type="entry name" value="P-loop_NTPase"/>
</dbReference>
<dbReference type="Proteomes" id="UP000002350">
    <property type="component" value="Chromosome"/>
</dbReference>
<dbReference type="Pfam" id="PF02954">
    <property type="entry name" value="HTH_8"/>
    <property type="match status" value="1"/>
</dbReference>
<dbReference type="Gene3D" id="1.10.10.60">
    <property type="entry name" value="Homeodomain-like"/>
    <property type="match status" value="1"/>
</dbReference>
<accession>D4ZII8</accession>
<keyword evidence="13" id="KW-1185">Reference proteome</keyword>
<dbReference type="EMBL" id="AP011177">
    <property type="protein sequence ID" value="BAJ01487.1"/>
    <property type="molecule type" value="Genomic_DNA"/>
</dbReference>
<keyword evidence="2" id="KW-0547">Nucleotide-binding</keyword>
<feature type="domain" description="Response regulatory" evidence="11">
    <location>
        <begin position="8"/>
        <end position="122"/>
    </location>
</feature>
<evidence type="ECO:0000256" key="9">
    <source>
        <dbReference type="SAM" id="MobiDB-lite"/>
    </source>
</evidence>
<dbReference type="SUPFAM" id="SSF46689">
    <property type="entry name" value="Homeodomain-like"/>
    <property type="match status" value="1"/>
</dbReference>
<dbReference type="InterPro" id="IPR001789">
    <property type="entry name" value="Sig_transdc_resp-reg_receiver"/>
</dbReference>
<dbReference type="GO" id="GO:0005524">
    <property type="term" value="F:ATP binding"/>
    <property type="evidence" value="ECO:0007669"/>
    <property type="project" value="UniProtKB-KW"/>
</dbReference>
<proteinExistence type="predicted"/>
<dbReference type="eggNOG" id="COG2204">
    <property type="taxonomic scope" value="Bacteria"/>
</dbReference>
<dbReference type="STRING" id="637905.SVI_1516"/>
<dbReference type="Gene3D" id="1.10.8.60">
    <property type="match status" value="1"/>
</dbReference>
<evidence type="ECO:0000256" key="6">
    <source>
        <dbReference type="ARBA" id="ARBA00023125"/>
    </source>
</evidence>
<feature type="domain" description="Sigma-54 factor interaction" evidence="10">
    <location>
        <begin position="146"/>
        <end position="375"/>
    </location>
</feature>
<dbReference type="SMART" id="SM00382">
    <property type="entry name" value="AAA"/>
    <property type="match status" value="1"/>
</dbReference>
<sequence length="519" mass="57858">MEIKHSFTVLLVEDSMSLGALYTEYLRSEGAKVTHVNHGEDALTELMTWQPDLLVLDIKLPDMSGMDILQKVQAQYPDTTVIMITAHGTIDLAVESMKSGAFDFIIKPFDAKRLSITVRNALKQRQLVNLVANYENSLPKANYMGFIGESLAMQTVYKTIDCVANSKASAFIIGESGTGKEVCAQAIHHAGNRRDKPFIALNCASIPKDLIESEIFGHTKGAFTGAIANRDGAATRAHGGTLFLDEVCEMDLELQSKFLRFIQTGIFQRVGGTKEEKVDVRFVSATNRIPWDEVKLGRFREDLFYRLHVIPIELPALRVRGKDVMLLAQKFLKEYNAEEGKLFKSFTSDAKKILQAYHWPGNVRQLQNVIRQMVVLNSSDVIDCDMLPRQLLESKRPSTQSVTPISLIPTADISRQEGSGRQNESSAKPTHVNAFSGDEYGQSNVGERIANQELDTLLTQSQDIIPLWLSEKQTIEAAIEHCNGNVPKAAAMLDISASTIYRKRQSWDEMEKEKEGVSS</sequence>
<dbReference type="KEGG" id="svo:SVI_1516"/>
<feature type="modified residue" description="4-aspartylphosphate" evidence="8">
    <location>
        <position position="57"/>
    </location>
</feature>
<keyword evidence="7" id="KW-0804">Transcription</keyword>
<keyword evidence="4" id="KW-0902">Two-component regulatory system</keyword>
<evidence type="ECO:0000259" key="11">
    <source>
        <dbReference type="PROSITE" id="PS50110"/>
    </source>
</evidence>
<dbReference type="CDD" id="cd00009">
    <property type="entry name" value="AAA"/>
    <property type="match status" value="1"/>
</dbReference>
<dbReference type="InterPro" id="IPR025943">
    <property type="entry name" value="Sigma_54_int_dom_ATP-bd_2"/>
</dbReference>
<dbReference type="InterPro" id="IPR011006">
    <property type="entry name" value="CheY-like_superfamily"/>
</dbReference>
<keyword evidence="1 8" id="KW-0597">Phosphoprotein</keyword>
<evidence type="ECO:0000256" key="2">
    <source>
        <dbReference type="ARBA" id="ARBA00022741"/>
    </source>
</evidence>